<dbReference type="SUPFAM" id="SSF52047">
    <property type="entry name" value="RNI-like"/>
    <property type="match status" value="1"/>
</dbReference>
<feature type="compositionally biased region" description="Low complexity" evidence="4">
    <location>
        <begin position="968"/>
        <end position="987"/>
    </location>
</feature>
<keyword evidence="1" id="KW-0343">GTPase activation</keyword>
<proteinExistence type="predicted"/>
<feature type="compositionally biased region" description="Pro residues" evidence="4">
    <location>
        <begin position="783"/>
        <end position="795"/>
    </location>
</feature>
<feature type="compositionally biased region" description="Basic and acidic residues" evidence="4">
    <location>
        <begin position="593"/>
        <end position="652"/>
    </location>
</feature>
<dbReference type="InterPro" id="IPR032675">
    <property type="entry name" value="LRR_dom_sf"/>
</dbReference>
<feature type="region of interest" description="Disordered" evidence="4">
    <location>
        <begin position="117"/>
        <end position="140"/>
    </location>
</feature>
<feature type="compositionally biased region" description="Low complexity" evidence="4">
    <location>
        <begin position="772"/>
        <end position="782"/>
    </location>
</feature>
<dbReference type="GO" id="GO:0006913">
    <property type="term" value="P:nucleocytoplasmic transport"/>
    <property type="evidence" value="ECO:0007669"/>
    <property type="project" value="TreeGrafter"/>
</dbReference>
<dbReference type="GO" id="GO:0048471">
    <property type="term" value="C:perinuclear region of cytoplasm"/>
    <property type="evidence" value="ECO:0007669"/>
    <property type="project" value="TreeGrafter"/>
</dbReference>
<feature type="compositionally biased region" description="Low complexity" evidence="4">
    <location>
        <begin position="857"/>
        <end position="884"/>
    </location>
</feature>
<dbReference type="AlphaFoldDB" id="A0AA36JAH1"/>
<dbReference type="Proteomes" id="UP001178507">
    <property type="component" value="Unassembled WGS sequence"/>
</dbReference>
<feature type="compositionally biased region" description="Pro residues" evidence="4">
    <location>
        <begin position="1087"/>
        <end position="1096"/>
    </location>
</feature>
<feature type="compositionally biased region" description="Low complexity" evidence="4">
    <location>
        <begin position="1041"/>
        <end position="1069"/>
    </location>
</feature>
<accession>A0AA36JAH1</accession>
<dbReference type="Gene3D" id="3.80.10.10">
    <property type="entry name" value="Ribonuclease Inhibitor"/>
    <property type="match status" value="1"/>
</dbReference>
<feature type="compositionally biased region" description="Low complexity" evidence="4">
    <location>
        <begin position="54"/>
        <end position="64"/>
    </location>
</feature>
<dbReference type="InterPro" id="IPR027038">
    <property type="entry name" value="RanGap"/>
</dbReference>
<feature type="region of interest" description="Disordered" evidence="4">
    <location>
        <begin position="575"/>
        <end position="679"/>
    </location>
</feature>
<dbReference type="GO" id="GO:0005829">
    <property type="term" value="C:cytosol"/>
    <property type="evidence" value="ECO:0007669"/>
    <property type="project" value="TreeGrafter"/>
</dbReference>
<organism evidence="5 6">
    <name type="scientific">Effrenium voratum</name>
    <dbReference type="NCBI Taxonomy" id="2562239"/>
    <lineage>
        <taxon>Eukaryota</taxon>
        <taxon>Sar</taxon>
        <taxon>Alveolata</taxon>
        <taxon>Dinophyceae</taxon>
        <taxon>Suessiales</taxon>
        <taxon>Symbiodiniaceae</taxon>
        <taxon>Effrenium</taxon>
    </lineage>
</organism>
<feature type="compositionally biased region" description="Low complexity" evidence="4">
    <location>
        <begin position="916"/>
        <end position="935"/>
    </location>
</feature>
<dbReference type="PANTHER" id="PTHR24113:SF12">
    <property type="entry name" value="RAN GTPASE-ACTIVATING PROTEIN 1"/>
    <property type="match status" value="1"/>
</dbReference>
<evidence type="ECO:0000256" key="3">
    <source>
        <dbReference type="ARBA" id="ARBA00022737"/>
    </source>
</evidence>
<evidence type="ECO:0000256" key="2">
    <source>
        <dbReference type="ARBA" id="ARBA00022614"/>
    </source>
</evidence>
<dbReference type="EMBL" id="CAUJNA010003461">
    <property type="protein sequence ID" value="CAJ1402617.1"/>
    <property type="molecule type" value="Genomic_DNA"/>
</dbReference>
<comment type="caution">
    <text evidence="5">The sequence shown here is derived from an EMBL/GenBank/DDBJ whole genome shotgun (WGS) entry which is preliminary data.</text>
</comment>
<feature type="compositionally biased region" description="Low complexity" evidence="4">
    <location>
        <begin position="1004"/>
        <end position="1031"/>
    </location>
</feature>
<dbReference type="GO" id="GO:0005634">
    <property type="term" value="C:nucleus"/>
    <property type="evidence" value="ECO:0007669"/>
    <property type="project" value="TreeGrafter"/>
</dbReference>
<dbReference type="PANTHER" id="PTHR24113">
    <property type="entry name" value="RAN GTPASE-ACTIVATING PROTEIN 1"/>
    <property type="match status" value="1"/>
</dbReference>
<evidence type="ECO:0000313" key="6">
    <source>
        <dbReference type="Proteomes" id="UP001178507"/>
    </source>
</evidence>
<dbReference type="SMART" id="SM00368">
    <property type="entry name" value="LRR_RI"/>
    <property type="match status" value="3"/>
</dbReference>
<dbReference type="GO" id="GO:0005096">
    <property type="term" value="F:GTPase activator activity"/>
    <property type="evidence" value="ECO:0007669"/>
    <property type="project" value="UniProtKB-KW"/>
</dbReference>
<dbReference type="GO" id="GO:0031267">
    <property type="term" value="F:small GTPase binding"/>
    <property type="evidence" value="ECO:0007669"/>
    <property type="project" value="TreeGrafter"/>
</dbReference>
<feature type="compositionally biased region" description="Pro residues" evidence="4">
    <location>
        <begin position="834"/>
        <end position="856"/>
    </location>
</feature>
<reference evidence="5" key="1">
    <citation type="submission" date="2023-08" db="EMBL/GenBank/DDBJ databases">
        <authorList>
            <person name="Chen Y."/>
            <person name="Shah S."/>
            <person name="Dougan E. K."/>
            <person name="Thang M."/>
            <person name="Chan C."/>
        </authorList>
    </citation>
    <scope>NUCLEOTIDE SEQUENCE</scope>
</reference>
<feature type="compositionally biased region" description="Low complexity" evidence="4">
    <location>
        <begin position="891"/>
        <end position="906"/>
    </location>
</feature>
<feature type="region of interest" description="Disordered" evidence="4">
    <location>
        <begin position="770"/>
        <end position="1134"/>
    </location>
</feature>
<feature type="compositionally biased region" description="Low complexity" evidence="4">
    <location>
        <begin position="30"/>
        <end position="39"/>
    </location>
</feature>
<evidence type="ECO:0000256" key="4">
    <source>
        <dbReference type="SAM" id="MobiDB-lite"/>
    </source>
</evidence>
<name>A0AA36JAH1_9DINO</name>
<sequence>MAMHAFGPRLAPRLDESEAAPPISRRLPARKAALAAGRLQPSGSAPALRRRRGSSTSSLTLETPETPKDREKVSASSTPDRRSAQVPSDGTGAFERARWAKKNVSLIDWKSAAARAVEDRASQKRQVPQSYDQDTRSHREEPSLFLSMQRELSAYEKACFQQRLLPKFMHRVREATANDVFDFCSSGVGDDQLVAIFSDGGLVPWDRIRRWRLRDARMRHLGAQHLAKRLNEEVEAIDLAKNEIGFAGALRLSSAFLRLTQLRRLDLSGNGLSDDAANVLAGALAGCPKLLRLDLQQNALQEDVPMEELLAKDEKEARLDARADAKWQRRRELMAKVKEQALKVSEGLYQFSDDQMAFYIAKMKYEHEAFKIQTRLNATTIAQEEAKKADQEDARCFLKGQGLPPFPQTTGVAILKEVLAARAFLTDTPAEVMQLPVQDVADSKEQMILRAVCDERISVPVESLQQFPEVYKAILQLVLDEPPEGLYNRWVKERLEYYRRVEPSAPLRDVSIVDQKDSEASISLSSDTDESVDTQRRIDGVRTGWTAAGPLDAQVPDFRICLAGLPNFEAEPRRLAGKASGAEKPALQGGKMDQADRLLMRPERIPTRERELREPREPQPRELREPREPQPRELREPREPQPRELREPREPRQPSAPPIGRMKRTEKEEQEEEGPSNAMVDNFITRWNLHETQARLLMTRLTPAKKLHLIKNFQHSSEKGPVMTALRAQVQAFQSPSAVKKLPFAAAQARRAAAPSAPGLAVRGSVGTLGVARPARPSSPAARPRPPAGPPPRPGMAPVAKATGLKRFSAPSEGTERPPAKRARAADGSARPVSPTPPSRPPPKARPRPLTPPRPASAPTRPVAKAGSGSASARASGSPAPQRRTTSSYVGRTATSAGGSAARSGTPVGAASRPVAKAGSASARASSGSPAPQSRTTSSYVRSATPAGGGSATRSGTPSSVTASRPVAKAGSASARASSGSPAPQSRTTSSYVRSATPAGGGNAARSGTPSSGAASRPAAKAGSASARAGSGSPGPPRRPASPAARPASADASRRPASPAARPAAGMRPTPKGRGAPARQESVSTTPRPPSTPPPQFNKAESKEKIRQGLMSSRRTAAARPPDKEHGNWIKNLL</sequence>
<keyword evidence="2" id="KW-0433">Leucine-rich repeat</keyword>
<feature type="region of interest" description="Disordered" evidence="4">
    <location>
        <begin position="1"/>
        <end position="94"/>
    </location>
</feature>
<evidence type="ECO:0000256" key="1">
    <source>
        <dbReference type="ARBA" id="ARBA00022468"/>
    </source>
</evidence>
<keyword evidence="6" id="KW-1185">Reference proteome</keyword>
<keyword evidence="3" id="KW-0677">Repeat</keyword>
<protein>
    <submittedName>
        <fullName evidence="5">Uncharacterized protein</fullName>
    </submittedName>
</protein>
<evidence type="ECO:0000313" key="5">
    <source>
        <dbReference type="EMBL" id="CAJ1402617.1"/>
    </source>
</evidence>
<gene>
    <name evidence="5" type="ORF">EVOR1521_LOCUS25464</name>
</gene>
<feature type="compositionally biased region" description="Polar residues" evidence="4">
    <location>
        <begin position="952"/>
        <end position="963"/>
    </location>
</feature>
<feature type="compositionally biased region" description="Basic and acidic residues" evidence="4">
    <location>
        <begin position="65"/>
        <end position="83"/>
    </location>
</feature>